<proteinExistence type="predicted"/>
<dbReference type="PROSITE" id="PS51207">
    <property type="entry name" value="PXA"/>
    <property type="match status" value="1"/>
</dbReference>
<protein>
    <recommendedName>
        <fullName evidence="4">PXA domain-containing protein</fullName>
    </recommendedName>
</protein>
<feature type="compositionally biased region" description="Basic and acidic residues" evidence="3">
    <location>
        <begin position="273"/>
        <end position="282"/>
    </location>
</feature>
<evidence type="ECO:0000313" key="6">
    <source>
        <dbReference type="Proteomes" id="UP000323000"/>
    </source>
</evidence>
<evidence type="ECO:0000256" key="2">
    <source>
        <dbReference type="ARBA" id="ARBA00022490"/>
    </source>
</evidence>
<name>A0A5C7I7J2_9ROSI</name>
<dbReference type="InterPro" id="IPR051837">
    <property type="entry name" value="SortingNexin/PXDomain-PKLike"/>
</dbReference>
<dbReference type="InterPro" id="IPR003114">
    <property type="entry name" value="Phox_assoc"/>
</dbReference>
<dbReference type="Proteomes" id="UP000323000">
    <property type="component" value="Chromosome 4"/>
</dbReference>
<dbReference type="PANTHER" id="PTHR22999:SF23">
    <property type="entry name" value="SORTING NEXIN-16"/>
    <property type="match status" value="1"/>
</dbReference>
<evidence type="ECO:0000313" key="5">
    <source>
        <dbReference type="EMBL" id="TXG64572.1"/>
    </source>
</evidence>
<organism evidence="5 6">
    <name type="scientific">Acer yangbiense</name>
    <dbReference type="NCBI Taxonomy" id="1000413"/>
    <lineage>
        <taxon>Eukaryota</taxon>
        <taxon>Viridiplantae</taxon>
        <taxon>Streptophyta</taxon>
        <taxon>Embryophyta</taxon>
        <taxon>Tracheophyta</taxon>
        <taxon>Spermatophyta</taxon>
        <taxon>Magnoliopsida</taxon>
        <taxon>eudicotyledons</taxon>
        <taxon>Gunneridae</taxon>
        <taxon>Pentapetalae</taxon>
        <taxon>rosids</taxon>
        <taxon>malvids</taxon>
        <taxon>Sapindales</taxon>
        <taxon>Sapindaceae</taxon>
        <taxon>Hippocastanoideae</taxon>
        <taxon>Acereae</taxon>
        <taxon>Acer</taxon>
    </lineage>
</organism>
<dbReference type="PANTHER" id="PTHR22999">
    <property type="entry name" value="PX SERINE/THREONINE KINASE PXK"/>
    <property type="match status" value="1"/>
</dbReference>
<comment type="subcellular location">
    <subcellularLocation>
        <location evidence="1">Cytoplasm</location>
    </subcellularLocation>
</comment>
<dbReference type="GO" id="GO:0005737">
    <property type="term" value="C:cytoplasm"/>
    <property type="evidence" value="ECO:0007669"/>
    <property type="project" value="UniProtKB-SubCell"/>
</dbReference>
<dbReference type="Pfam" id="PF02194">
    <property type="entry name" value="PXA"/>
    <property type="match status" value="1"/>
</dbReference>
<dbReference type="AlphaFoldDB" id="A0A5C7I7J2"/>
<keyword evidence="6" id="KW-1185">Reference proteome</keyword>
<feature type="compositionally biased region" description="Basic and acidic residues" evidence="3">
    <location>
        <begin position="293"/>
        <end position="309"/>
    </location>
</feature>
<feature type="region of interest" description="Disordered" evidence="3">
    <location>
        <begin position="273"/>
        <end position="328"/>
    </location>
</feature>
<feature type="domain" description="PXA" evidence="4">
    <location>
        <begin position="1"/>
        <end position="58"/>
    </location>
</feature>
<keyword evidence="2" id="KW-0963">Cytoplasm</keyword>
<evidence type="ECO:0000256" key="1">
    <source>
        <dbReference type="ARBA" id="ARBA00004496"/>
    </source>
</evidence>
<evidence type="ECO:0000256" key="3">
    <source>
        <dbReference type="SAM" id="MobiDB-lite"/>
    </source>
</evidence>
<sequence length="385" mass="42162">MIVGGLLDVVLRPREAQCPIVRTIAREIVTCLVMQPVMSFTSPECINEAIEIILLYINDDNTKGVGGDQSSGGTHKGDSTLRKLYSLNTEESDMTLVKVSNQKETSLDNKTNPEDPLHMRSADWAQMLEAVTQRRTEVLTPENLENMWTKGRNYKNKDQKSVKAGFQDLRTGLSAGTDDQTVLQLTPGLNLDVQSGEGGAPLIAEFYSPDFGKHSEVYKDTDKANFQAVNVDDAVRQFTGVGFIRKVAGPGSPTNEASSSISSRNLSWNADELSKHVSRQDTSETLNSFSDNEGDHKDGSHGHKEDRSGAKANGWHSDNELNSKGVSPRVIKWGEESRNFGPEKQHSLDAKSELIGQGGLPVANFSLSPYHLEDPMGMPPEVSCN</sequence>
<accession>A0A5C7I7J2</accession>
<reference evidence="6" key="1">
    <citation type="journal article" date="2019" name="Gigascience">
        <title>De novo genome assembly of the endangered Acer yangbiense, a plant species with extremely small populations endemic to Yunnan Province, China.</title>
        <authorList>
            <person name="Yang J."/>
            <person name="Wariss H.M."/>
            <person name="Tao L."/>
            <person name="Zhang R."/>
            <person name="Yun Q."/>
            <person name="Hollingsworth P."/>
            <person name="Dao Z."/>
            <person name="Luo G."/>
            <person name="Guo H."/>
            <person name="Ma Y."/>
            <person name="Sun W."/>
        </authorList>
    </citation>
    <scope>NUCLEOTIDE SEQUENCE [LARGE SCALE GENOMIC DNA]</scope>
    <source>
        <strain evidence="6">cv. Malutang</strain>
    </source>
</reference>
<evidence type="ECO:0000259" key="4">
    <source>
        <dbReference type="PROSITE" id="PS51207"/>
    </source>
</evidence>
<gene>
    <name evidence="5" type="ORF">EZV62_011566</name>
</gene>
<dbReference type="EMBL" id="VAHF01000004">
    <property type="protein sequence ID" value="TXG64572.1"/>
    <property type="molecule type" value="Genomic_DNA"/>
</dbReference>
<comment type="caution">
    <text evidence="5">The sequence shown here is derived from an EMBL/GenBank/DDBJ whole genome shotgun (WGS) entry which is preliminary data.</text>
</comment>
<dbReference type="OrthoDB" id="1751291at2759"/>